<sequence length="353" mass="40849">MSDLFNFLDQAKQDLKDSFIGTCEVIDEETKNFQKNHFSSNANNTTSDYVVHTEKEEVHDSLWAEKETHSNPKILITMLNTINKICTAYVPVSCKWDWKDVTSKGVPKLAFYLIAPYKLQLKIMLDSATFFVNTDAVAIQSVVLKKLAKEIVSQVGFLQEQEAHNENFVQQYNIHTNDQLKRLHYDEDSLIKVAQLFSLVEQYPEARESLKGALNNKLEMATISQLEEQEVVTYYNSCLKHYGMVKFYPTHVTYFDEHGLNRILFIQLRFARKNGLINFTVTLFKKQIMNGNANKAMLKGLKSQIDNFNMEVELNKIREQKPTIFDKEKYSAILTSEMNYFNQISSEISAQLI</sequence>
<evidence type="ECO:0000313" key="2">
    <source>
        <dbReference type="Proteomes" id="UP000295195"/>
    </source>
</evidence>
<comment type="caution">
    <text evidence="1">The sequence shown here is derived from an EMBL/GenBank/DDBJ whole genome shotgun (WGS) entry which is preliminary data.</text>
</comment>
<accession>A0A4R6CQ52</accession>
<dbReference type="EMBL" id="NKLP01000260">
    <property type="protein sequence ID" value="TDN28773.1"/>
    <property type="molecule type" value="Genomic_DNA"/>
</dbReference>
<gene>
    <name evidence="1" type="ORF">CEE75_12365</name>
</gene>
<name>A0A4R6CQ52_9LACO</name>
<organism evidence="1 2">
    <name type="scientific">Lactobacillus crispatus</name>
    <dbReference type="NCBI Taxonomy" id="47770"/>
    <lineage>
        <taxon>Bacteria</taxon>
        <taxon>Bacillati</taxon>
        <taxon>Bacillota</taxon>
        <taxon>Bacilli</taxon>
        <taxon>Lactobacillales</taxon>
        <taxon>Lactobacillaceae</taxon>
        <taxon>Lactobacillus</taxon>
    </lineage>
</organism>
<evidence type="ECO:0000313" key="1">
    <source>
        <dbReference type="EMBL" id="TDN28773.1"/>
    </source>
</evidence>
<reference evidence="1 2" key="1">
    <citation type="submission" date="2017-06" db="EMBL/GenBank/DDBJ databases">
        <authorList>
            <person name="Swanenburg J."/>
            <person name="Kort R."/>
        </authorList>
    </citation>
    <scope>NUCLEOTIDE SEQUENCE [LARGE SCALE GENOMIC DNA]</scope>
    <source>
        <strain evidence="1 2">RL05</strain>
    </source>
</reference>
<protein>
    <submittedName>
        <fullName evidence="1">Uncharacterized protein</fullName>
    </submittedName>
</protein>
<dbReference type="RefSeq" id="WP_133476774.1">
    <property type="nucleotide sequence ID" value="NZ_NKLP01000260.1"/>
</dbReference>
<dbReference type="Proteomes" id="UP000295195">
    <property type="component" value="Unassembled WGS sequence"/>
</dbReference>
<proteinExistence type="predicted"/>
<dbReference type="AlphaFoldDB" id="A0A4R6CQ52"/>